<dbReference type="EMBL" id="GL732531">
    <property type="protein sequence ID" value="EFX85784.1"/>
    <property type="molecule type" value="Genomic_DNA"/>
</dbReference>
<proteinExistence type="predicted"/>
<gene>
    <name evidence="1" type="ORF">DAPPUDRAFT_237291</name>
</gene>
<accession>E9G3J8</accession>
<evidence type="ECO:0000313" key="1">
    <source>
        <dbReference type="EMBL" id="EFX85784.1"/>
    </source>
</evidence>
<dbReference type="Proteomes" id="UP000000305">
    <property type="component" value="Unassembled WGS sequence"/>
</dbReference>
<evidence type="ECO:0000313" key="2">
    <source>
        <dbReference type="Proteomes" id="UP000000305"/>
    </source>
</evidence>
<dbReference type="AlphaFoldDB" id="E9G3J8"/>
<keyword evidence="2" id="KW-1185">Reference proteome</keyword>
<protein>
    <submittedName>
        <fullName evidence="1">Uncharacterized protein</fullName>
    </submittedName>
</protein>
<sequence>MSERTTLAGSIPKNQFLHNKLNRLYTSAVIEMTLAGVDIQQLRLIMRSSSQPQQSTIACNVHAFIRYNIQRDDMASCNAG</sequence>
<dbReference type="HOGENOM" id="CLU_2592223_0_0_1"/>
<reference evidence="1 2" key="1">
    <citation type="journal article" date="2011" name="Science">
        <title>The ecoresponsive genome of Daphnia pulex.</title>
        <authorList>
            <person name="Colbourne J.K."/>
            <person name="Pfrender M.E."/>
            <person name="Gilbert D."/>
            <person name="Thomas W.K."/>
            <person name="Tucker A."/>
            <person name="Oakley T.H."/>
            <person name="Tokishita S."/>
            <person name="Aerts A."/>
            <person name="Arnold G.J."/>
            <person name="Basu M.K."/>
            <person name="Bauer D.J."/>
            <person name="Caceres C.E."/>
            <person name="Carmel L."/>
            <person name="Casola C."/>
            <person name="Choi J.H."/>
            <person name="Detter J.C."/>
            <person name="Dong Q."/>
            <person name="Dusheyko S."/>
            <person name="Eads B.D."/>
            <person name="Frohlich T."/>
            <person name="Geiler-Samerotte K.A."/>
            <person name="Gerlach D."/>
            <person name="Hatcher P."/>
            <person name="Jogdeo S."/>
            <person name="Krijgsveld J."/>
            <person name="Kriventseva E.V."/>
            <person name="Kultz D."/>
            <person name="Laforsch C."/>
            <person name="Lindquist E."/>
            <person name="Lopez J."/>
            <person name="Manak J.R."/>
            <person name="Muller J."/>
            <person name="Pangilinan J."/>
            <person name="Patwardhan R.P."/>
            <person name="Pitluck S."/>
            <person name="Pritham E.J."/>
            <person name="Rechtsteiner A."/>
            <person name="Rho M."/>
            <person name="Rogozin I.B."/>
            <person name="Sakarya O."/>
            <person name="Salamov A."/>
            <person name="Schaack S."/>
            <person name="Shapiro H."/>
            <person name="Shiga Y."/>
            <person name="Skalitzky C."/>
            <person name="Smith Z."/>
            <person name="Souvorov A."/>
            <person name="Sung W."/>
            <person name="Tang Z."/>
            <person name="Tsuchiya D."/>
            <person name="Tu H."/>
            <person name="Vos H."/>
            <person name="Wang M."/>
            <person name="Wolf Y.I."/>
            <person name="Yamagata H."/>
            <person name="Yamada T."/>
            <person name="Ye Y."/>
            <person name="Shaw J.R."/>
            <person name="Andrews J."/>
            <person name="Crease T.J."/>
            <person name="Tang H."/>
            <person name="Lucas S.M."/>
            <person name="Robertson H.M."/>
            <person name="Bork P."/>
            <person name="Koonin E.V."/>
            <person name="Zdobnov E.M."/>
            <person name="Grigoriev I.V."/>
            <person name="Lynch M."/>
            <person name="Boore J.L."/>
        </authorList>
    </citation>
    <scope>NUCLEOTIDE SEQUENCE [LARGE SCALE GENOMIC DNA]</scope>
</reference>
<dbReference type="InParanoid" id="E9G3J8"/>
<name>E9G3J8_DAPPU</name>
<organism evidence="1 2">
    <name type="scientific">Daphnia pulex</name>
    <name type="common">Water flea</name>
    <dbReference type="NCBI Taxonomy" id="6669"/>
    <lineage>
        <taxon>Eukaryota</taxon>
        <taxon>Metazoa</taxon>
        <taxon>Ecdysozoa</taxon>
        <taxon>Arthropoda</taxon>
        <taxon>Crustacea</taxon>
        <taxon>Branchiopoda</taxon>
        <taxon>Diplostraca</taxon>
        <taxon>Cladocera</taxon>
        <taxon>Anomopoda</taxon>
        <taxon>Daphniidae</taxon>
        <taxon>Daphnia</taxon>
    </lineage>
</organism>
<dbReference type="KEGG" id="dpx:DAPPUDRAFT_237291"/>